<evidence type="ECO:0000259" key="12">
    <source>
        <dbReference type="Pfam" id="PF00117"/>
    </source>
</evidence>
<dbReference type="PATRIC" id="fig|1735161.3.peg.766"/>
<feature type="domain" description="CTP synthase N-terminal" evidence="13">
    <location>
        <begin position="4"/>
        <end position="268"/>
    </location>
</feature>
<dbReference type="SUPFAM" id="SSF52317">
    <property type="entry name" value="Class I glutamine amidotransferase-like"/>
    <property type="match status" value="1"/>
</dbReference>
<feature type="binding site" evidence="11">
    <location>
        <begin position="396"/>
        <end position="399"/>
    </location>
    <ligand>
        <name>L-glutamine</name>
        <dbReference type="ChEBI" id="CHEBI:58359"/>
    </ligand>
</feature>
<keyword evidence="3 11" id="KW-0436">Ligase</keyword>
<dbReference type="Pfam" id="PF06418">
    <property type="entry name" value="CTP_synth_N"/>
    <property type="match status" value="1"/>
</dbReference>
<feature type="active site" evidence="11">
    <location>
        <position position="525"/>
    </location>
</feature>
<keyword evidence="4 11" id="KW-0479">Metal-binding</keyword>
<feature type="binding site" evidence="11">
    <location>
        <begin position="149"/>
        <end position="151"/>
    </location>
    <ligand>
        <name>CTP</name>
        <dbReference type="ChEBI" id="CHEBI:37563"/>
        <note>allosteric inhibitor</note>
    </ligand>
</feature>
<feature type="active site" evidence="11">
    <location>
        <position position="527"/>
    </location>
</feature>
<protein>
    <recommendedName>
        <fullName evidence="11">CTP synthase</fullName>
        <ecNumber evidence="11">6.3.4.2</ecNumber>
    </recommendedName>
    <alternativeName>
        <fullName evidence="11">Cytidine 5'-triphosphate synthase</fullName>
    </alternativeName>
    <alternativeName>
        <fullName evidence="11">Cytidine triphosphate synthetase</fullName>
        <shortName evidence="11">CTP synthetase</shortName>
        <shortName evidence="11">CTPS</shortName>
    </alternativeName>
    <alternativeName>
        <fullName evidence="11">UTP--ammonia ligase</fullName>
    </alternativeName>
</protein>
<evidence type="ECO:0000256" key="4">
    <source>
        <dbReference type="ARBA" id="ARBA00022723"/>
    </source>
</evidence>
<dbReference type="GO" id="GO:0004359">
    <property type="term" value="F:glutaminase activity"/>
    <property type="evidence" value="ECO:0007669"/>
    <property type="project" value="RHEA"/>
</dbReference>
<feature type="active site" description="Nucleophile; for glutamine hydrolysis" evidence="11">
    <location>
        <position position="395"/>
    </location>
</feature>
<dbReference type="GO" id="GO:0097268">
    <property type="term" value="C:cytoophidium"/>
    <property type="evidence" value="ECO:0007669"/>
    <property type="project" value="UniProtKB-ARBA"/>
</dbReference>
<dbReference type="Pfam" id="PF00117">
    <property type="entry name" value="GATase"/>
    <property type="match status" value="1"/>
</dbReference>
<evidence type="ECO:0000313" key="14">
    <source>
        <dbReference type="EMBL" id="ALM13456.1"/>
    </source>
</evidence>
<comment type="catalytic activity">
    <reaction evidence="11">
        <text>UTP + NH4(+) + ATP = CTP + ADP + phosphate + 2 H(+)</text>
        <dbReference type="Rhea" id="RHEA:16597"/>
        <dbReference type="ChEBI" id="CHEBI:15378"/>
        <dbReference type="ChEBI" id="CHEBI:28938"/>
        <dbReference type="ChEBI" id="CHEBI:30616"/>
        <dbReference type="ChEBI" id="CHEBI:37563"/>
        <dbReference type="ChEBI" id="CHEBI:43474"/>
        <dbReference type="ChEBI" id="CHEBI:46398"/>
        <dbReference type="ChEBI" id="CHEBI:456216"/>
    </reaction>
</comment>
<dbReference type="InterPro" id="IPR017456">
    <property type="entry name" value="CTP_synthase_N"/>
</dbReference>
<dbReference type="InterPro" id="IPR033828">
    <property type="entry name" value="GATase1_CTP_Synthase"/>
</dbReference>
<feature type="binding site" evidence="11">
    <location>
        <position position="243"/>
    </location>
    <ligand>
        <name>ATP</name>
        <dbReference type="ChEBI" id="CHEBI:30616"/>
    </ligand>
</feature>
<comment type="caution">
    <text evidence="11">Lacks conserved residue(s) required for the propagation of feature annotation.</text>
</comment>
<dbReference type="GO" id="GO:0042802">
    <property type="term" value="F:identical protein binding"/>
    <property type="evidence" value="ECO:0007669"/>
    <property type="project" value="TreeGrafter"/>
</dbReference>
<dbReference type="GO" id="GO:0005829">
    <property type="term" value="C:cytosol"/>
    <property type="evidence" value="ECO:0007669"/>
    <property type="project" value="TreeGrafter"/>
</dbReference>
<dbReference type="NCBIfam" id="TIGR00337">
    <property type="entry name" value="PyrG"/>
    <property type="match status" value="1"/>
</dbReference>
<evidence type="ECO:0000313" key="15">
    <source>
        <dbReference type="Proteomes" id="UP000069135"/>
    </source>
</evidence>
<evidence type="ECO:0000256" key="11">
    <source>
        <dbReference type="HAMAP-Rule" id="MF_01227"/>
    </source>
</evidence>
<keyword evidence="9 11" id="KW-0665">Pyrimidine biosynthesis</keyword>
<dbReference type="FunFam" id="3.40.50.880:FF:000002">
    <property type="entry name" value="CTP synthase"/>
    <property type="match status" value="1"/>
</dbReference>
<evidence type="ECO:0000256" key="2">
    <source>
        <dbReference type="ARBA" id="ARBA00007533"/>
    </source>
</evidence>
<accession>A0A0S1SN24</accession>
<dbReference type="UniPathway" id="UPA00159">
    <property type="reaction ID" value="UER00277"/>
</dbReference>
<feature type="binding site" evidence="11">
    <location>
        <position position="72"/>
    </location>
    <ligand>
        <name>ATP</name>
        <dbReference type="ChEBI" id="CHEBI:30616"/>
    </ligand>
</feature>
<evidence type="ECO:0000256" key="6">
    <source>
        <dbReference type="ARBA" id="ARBA00022840"/>
    </source>
</evidence>
<dbReference type="CDD" id="cd03113">
    <property type="entry name" value="CTPS_N"/>
    <property type="match status" value="1"/>
</dbReference>
<comment type="activity regulation">
    <text evidence="11">Allosterically activated by GTP, when glutamine is the substrate; GTP has no effect on the reaction when ammonia is the substrate. The allosteric effector GTP functions by stabilizing the protein conformation that binds the tetrahedral intermediate(s) formed during glutamine hydrolysis. Inhibited by the product CTP, via allosteric rather than competitive inhibition.</text>
</comment>
<feature type="binding site" evidence="11">
    <location>
        <begin position="15"/>
        <end position="20"/>
    </location>
    <ligand>
        <name>ATP</name>
        <dbReference type="ChEBI" id="CHEBI:30616"/>
    </ligand>
</feature>
<dbReference type="PROSITE" id="PS51273">
    <property type="entry name" value="GATASE_TYPE_1"/>
    <property type="match status" value="1"/>
</dbReference>
<feature type="binding site" evidence="11">
    <location>
        <begin position="189"/>
        <end position="194"/>
    </location>
    <ligand>
        <name>CTP</name>
        <dbReference type="ChEBI" id="CHEBI:37563"/>
        <note>allosteric inhibitor</note>
    </ligand>
</feature>
<dbReference type="SUPFAM" id="SSF52540">
    <property type="entry name" value="P-loop containing nucleoside triphosphate hydrolases"/>
    <property type="match status" value="1"/>
</dbReference>
<organism evidence="14 15">
    <name type="scientific">Candidatus Peribacter riflensis</name>
    <dbReference type="NCBI Taxonomy" id="1735162"/>
    <lineage>
        <taxon>Bacteria</taxon>
        <taxon>Candidatus Peregrinibacteriota</taxon>
        <taxon>Candidatus Peribacteria</taxon>
        <taxon>Candidatus Peribacterales</taxon>
        <taxon>Candidatus Peribacteraceae</taxon>
        <taxon>Candidatus Peribacter</taxon>
    </lineage>
</organism>
<feature type="binding site" evidence="11">
    <location>
        <position position="72"/>
    </location>
    <ligand>
        <name>Mg(2+)</name>
        <dbReference type="ChEBI" id="CHEBI:18420"/>
    </ligand>
</feature>
<feature type="binding site" evidence="11">
    <location>
        <begin position="189"/>
        <end position="194"/>
    </location>
    <ligand>
        <name>UTP</name>
        <dbReference type="ChEBI" id="CHEBI:46398"/>
    </ligand>
</feature>
<reference evidence="14 15" key="2">
    <citation type="journal article" date="2016" name="PeerJ">
        <title>Analysis of five complete genome sequences for members of the class Peribacteria in the recently recognized Peregrinibacteria bacterial phylum.</title>
        <authorList>
            <person name="Anantharaman K."/>
            <person name="Brown C.T."/>
            <person name="Burstein D."/>
            <person name="Castelle C.J."/>
            <person name="Probst A.J."/>
            <person name="Thomas B.C."/>
            <person name="Williams K.H."/>
            <person name="Banfield J.F."/>
        </authorList>
    </citation>
    <scope>NUCLEOTIDE SEQUENCE [LARGE SCALE GENOMIC DNA]</scope>
    <source>
        <strain evidence="14">RIFOXYD1_FULL_PER-ii_59_16</strain>
    </source>
</reference>
<comment type="similarity">
    <text evidence="2 11">Belongs to the CTP synthase family.</text>
</comment>
<evidence type="ECO:0000256" key="1">
    <source>
        <dbReference type="ARBA" id="ARBA00005171"/>
    </source>
</evidence>
<dbReference type="NCBIfam" id="NF003792">
    <property type="entry name" value="PRK05380.1"/>
    <property type="match status" value="1"/>
</dbReference>
<dbReference type="GO" id="GO:0005524">
    <property type="term" value="F:ATP binding"/>
    <property type="evidence" value="ECO:0007669"/>
    <property type="project" value="UniProtKB-KW"/>
</dbReference>
<accession>A0A0S1SIP4</accession>
<evidence type="ECO:0000256" key="8">
    <source>
        <dbReference type="ARBA" id="ARBA00022962"/>
    </source>
</evidence>
<evidence type="ECO:0000256" key="7">
    <source>
        <dbReference type="ARBA" id="ARBA00022842"/>
    </source>
</evidence>
<gene>
    <name evidence="11" type="primary">pyrG</name>
    <name evidence="14" type="ORF">PeribacterD1_0786</name>
</gene>
<reference evidence="15" key="1">
    <citation type="submission" date="2015-10" db="EMBL/GenBank/DDBJ databases">
        <title>Analysis of five complete genome sequences for members of the class Peribacteria in the recently recognized Peregrinibacteria bacterial phylum.</title>
        <authorList>
            <person name="Anantharaman K."/>
            <person name="Brown C.T."/>
            <person name="Burstein D."/>
            <person name="Castelle C.J."/>
            <person name="Probst A.J."/>
            <person name="Thomas B.C."/>
            <person name="Williams K.H."/>
            <person name="Banfield J.F."/>
        </authorList>
    </citation>
    <scope>NUCLEOTIDE SEQUENCE [LARGE SCALE GENOMIC DNA]</scope>
</reference>
<proteinExistence type="inferred from homology"/>
<dbReference type="Gene3D" id="3.40.50.880">
    <property type="match status" value="1"/>
</dbReference>
<dbReference type="InterPro" id="IPR027417">
    <property type="entry name" value="P-loop_NTPase"/>
</dbReference>
<evidence type="ECO:0000256" key="5">
    <source>
        <dbReference type="ARBA" id="ARBA00022741"/>
    </source>
</evidence>
<comment type="catalytic activity">
    <reaction evidence="11">
        <text>L-glutamine + H2O = L-glutamate + NH4(+)</text>
        <dbReference type="Rhea" id="RHEA:15889"/>
        <dbReference type="ChEBI" id="CHEBI:15377"/>
        <dbReference type="ChEBI" id="CHEBI:28938"/>
        <dbReference type="ChEBI" id="CHEBI:29985"/>
        <dbReference type="ChEBI" id="CHEBI:58359"/>
    </reaction>
</comment>
<keyword evidence="8 11" id="KW-0315">Glutamine amidotransferase</keyword>
<accession>A0A0S1SUS5</accession>
<comment type="pathway">
    <text evidence="1 11">Pyrimidine metabolism; CTP biosynthesis via de novo pathway; CTP from UDP: step 2/2.</text>
</comment>
<sequence>MDTRFIVVTGGVCSSLGKGIAISSIGAIMKACGFKVFVQKLDPYLNVDPGTMSPFQHGEVFVTNDGAETDLDLGHYERFIDEPMSRHSTVTTGQIYLDVLGKERKGDFLGGTIQVVPHITDTIKRRVMEAAAESGADIMMIEIGGTVGDIEGQPFLEAVRQLKSELGPTRLFHVHLTLLPYLKGSKELKTKPTQHSVGELRRHGLQPDMILARADYRVSPELLAKISRFTDVQSEAVIPALTVSSIYDVPLNFQKYDIARIIGEKLQLGVLTPDMAEWERGRERYEAATKAVPIALVGKYTDLEDAYLSVIEAIKSAAVHAGHKAEVTWVDSELLEKPAADADDEAQKAHKEEWKKLESCKGIVVPGGFGLRGIEGKIAAAHYARVNKIPYLGLCLGAQILTIEFARAMLKDPELTSEEFDEAGKLSKSKYVVHFLPGQHAGRAKGGTLRLGAYKCTLKEGTRAFEAYGTKEISERHRHRYEFNNALRKKLEEKGLVFSGEWEEQGIMEIVEVKGHPFMLGSQFHPEFQSRPHRPHPLFAAFMKATVS</sequence>
<dbReference type="GO" id="GO:0019856">
    <property type="term" value="P:pyrimidine nucleobase biosynthetic process"/>
    <property type="evidence" value="ECO:0007669"/>
    <property type="project" value="TreeGrafter"/>
</dbReference>
<dbReference type="InterPro" id="IPR004468">
    <property type="entry name" value="CTP_synthase"/>
</dbReference>
<dbReference type="EMBL" id="CP013065">
    <property type="protein sequence ID" value="ALM13456.1"/>
    <property type="molecule type" value="Genomic_DNA"/>
</dbReference>
<dbReference type="GO" id="GO:0044210">
    <property type="term" value="P:'de novo' CTP biosynthetic process"/>
    <property type="evidence" value="ECO:0007669"/>
    <property type="project" value="UniProtKB-UniRule"/>
</dbReference>
<dbReference type="InterPro" id="IPR017926">
    <property type="entry name" value="GATASE"/>
</dbReference>
<comment type="catalytic activity">
    <reaction evidence="10 11">
        <text>UTP + L-glutamine + ATP + H2O = CTP + L-glutamate + ADP + phosphate + 2 H(+)</text>
        <dbReference type="Rhea" id="RHEA:26426"/>
        <dbReference type="ChEBI" id="CHEBI:15377"/>
        <dbReference type="ChEBI" id="CHEBI:15378"/>
        <dbReference type="ChEBI" id="CHEBI:29985"/>
        <dbReference type="ChEBI" id="CHEBI:30616"/>
        <dbReference type="ChEBI" id="CHEBI:37563"/>
        <dbReference type="ChEBI" id="CHEBI:43474"/>
        <dbReference type="ChEBI" id="CHEBI:46398"/>
        <dbReference type="ChEBI" id="CHEBI:58359"/>
        <dbReference type="ChEBI" id="CHEBI:456216"/>
        <dbReference type="EC" id="6.3.4.2"/>
    </reaction>
</comment>
<dbReference type="PANTHER" id="PTHR11550:SF0">
    <property type="entry name" value="CTP SYNTHASE-RELATED"/>
    <property type="match status" value="1"/>
</dbReference>
<feature type="binding site" evidence="11">
    <location>
        <position position="225"/>
    </location>
    <ligand>
        <name>UTP</name>
        <dbReference type="ChEBI" id="CHEBI:46398"/>
    </ligand>
</feature>
<feature type="binding site" evidence="11">
    <location>
        <position position="14"/>
    </location>
    <ligand>
        <name>UTP</name>
        <dbReference type="ChEBI" id="CHEBI:46398"/>
    </ligand>
</feature>
<dbReference type="EC" id="6.3.4.2" evidence="11"/>
<comment type="function">
    <text evidence="11">Catalyzes the ATP-dependent amination of UTP to CTP with either L-glutamine or ammonia as the source of nitrogen. Regulates intracellular CTP levels through interactions with the four ribonucleotide triphosphates.</text>
</comment>
<dbReference type="PANTHER" id="PTHR11550">
    <property type="entry name" value="CTP SYNTHASE"/>
    <property type="match status" value="1"/>
</dbReference>
<dbReference type="FunFam" id="3.40.50.300:FF:000009">
    <property type="entry name" value="CTP synthase"/>
    <property type="match status" value="1"/>
</dbReference>
<feature type="binding site" evidence="11">
    <location>
        <position position="14"/>
    </location>
    <ligand>
        <name>CTP</name>
        <dbReference type="ChEBI" id="CHEBI:37563"/>
        <note>allosteric inhibitor</note>
    </ligand>
</feature>
<dbReference type="KEGG" id="prf:PeribacterA2_0785"/>
<feature type="binding site" evidence="11">
    <location>
        <position position="419"/>
    </location>
    <ligand>
        <name>L-glutamine</name>
        <dbReference type="ChEBI" id="CHEBI:58359"/>
    </ligand>
</feature>
<keyword evidence="6 11" id="KW-0067">ATP-binding</keyword>
<dbReference type="STRING" id="1735162.PeribacterB2_0787"/>
<accession>A0A0S1SX68</accession>
<name>A0A0S1SIZ4_9BACT</name>
<feature type="binding site" evidence="11">
    <location>
        <position position="142"/>
    </location>
    <ligand>
        <name>Mg(2+)</name>
        <dbReference type="ChEBI" id="CHEBI:18420"/>
    </ligand>
</feature>
<dbReference type="InterPro" id="IPR029062">
    <property type="entry name" value="Class_I_gatase-like"/>
</dbReference>
<dbReference type="GO" id="GO:0003883">
    <property type="term" value="F:CTP synthase activity"/>
    <property type="evidence" value="ECO:0007669"/>
    <property type="project" value="UniProtKB-UniRule"/>
</dbReference>
<keyword evidence="7 11" id="KW-0460">Magnesium</keyword>
<evidence type="ECO:0000259" key="13">
    <source>
        <dbReference type="Pfam" id="PF06418"/>
    </source>
</evidence>
<feature type="binding site" evidence="11">
    <location>
        <position position="368"/>
    </location>
    <ligand>
        <name>L-glutamine</name>
        <dbReference type="ChEBI" id="CHEBI:58359"/>
    </ligand>
</feature>
<evidence type="ECO:0000256" key="10">
    <source>
        <dbReference type="ARBA" id="ARBA00047781"/>
    </source>
</evidence>
<dbReference type="HAMAP" id="MF_01227">
    <property type="entry name" value="PyrG"/>
    <property type="match status" value="1"/>
</dbReference>
<keyword evidence="5 11" id="KW-0547">Nucleotide-binding</keyword>
<accession>A0A0S1SIZ4</accession>
<feature type="binding site" evidence="11">
    <location>
        <position position="225"/>
    </location>
    <ligand>
        <name>CTP</name>
        <dbReference type="ChEBI" id="CHEBI:37563"/>
        <note>allosteric inhibitor</note>
    </ligand>
</feature>
<dbReference type="Proteomes" id="UP000069135">
    <property type="component" value="Chromosome"/>
</dbReference>
<dbReference type="GO" id="GO:0046872">
    <property type="term" value="F:metal ion binding"/>
    <property type="evidence" value="ECO:0007669"/>
    <property type="project" value="UniProtKB-KW"/>
</dbReference>
<comment type="subunit">
    <text evidence="11">Homotetramer.</text>
</comment>
<dbReference type="Gene3D" id="3.40.50.300">
    <property type="entry name" value="P-loop containing nucleotide triphosphate hydrolases"/>
    <property type="match status" value="1"/>
</dbReference>
<dbReference type="CDD" id="cd01746">
    <property type="entry name" value="GATase1_CTP_Synthase"/>
    <property type="match status" value="1"/>
</dbReference>
<evidence type="ECO:0000256" key="9">
    <source>
        <dbReference type="ARBA" id="ARBA00022975"/>
    </source>
</evidence>
<feature type="domain" description="Glutamine amidotransferase" evidence="12">
    <location>
        <begin position="304"/>
        <end position="544"/>
    </location>
</feature>
<feature type="region of interest" description="Amidoligase domain" evidence="11">
    <location>
        <begin position="1"/>
        <end position="268"/>
    </location>
</feature>
<evidence type="ECO:0000256" key="3">
    <source>
        <dbReference type="ARBA" id="ARBA00022598"/>
    </source>
</evidence>
<dbReference type="AlphaFoldDB" id="A0A0S1SIZ4"/>
<feature type="binding site" evidence="11">
    <location>
        <position position="480"/>
    </location>
    <ligand>
        <name>L-glutamine</name>
        <dbReference type="ChEBI" id="CHEBI:58359"/>
    </ligand>
</feature>
<comment type="miscellaneous">
    <text evidence="11">CTPSs have evolved a hybrid strategy for distinguishing between UTP and CTP. The overlapping regions of the product feedback inhibitory and substrate sites recognize a common feature in both compounds, the triphosphate moiety. To differentiate isosteric substrate and product pyrimidine rings, an additional pocket far from the expected kinase/ligase catalytic site, specifically recognizes the cytosine and ribose portions of the product inhibitor.</text>
</comment>